<organism evidence="4 5">
    <name type="scientific">Caenorhabditis auriculariae</name>
    <dbReference type="NCBI Taxonomy" id="2777116"/>
    <lineage>
        <taxon>Eukaryota</taxon>
        <taxon>Metazoa</taxon>
        <taxon>Ecdysozoa</taxon>
        <taxon>Nematoda</taxon>
        <taxon>Chromadorea</taxon>
        <taxon>Rhabditida</taxon>
        <taxon>Rhabditina</taxon>
        <taxon>Rhabditomorpha</taxon>
        <taxon>Rhabditoidea</taxon>
        <taxon>Rhabditidae</taxon>
        <taxon>Peloderinae</taxon>
        <taxon>Caenorhabditis</taxon>
    </lineage>
</organism>
<dbReference type="InterPro" id="IPR053966">
    <property type="entry name" value="INTS1_INTS2-bd"/>
</dbReference>
<reference evidence="4" key="1">
    <citation type="submission" date="2020-10" db="EMBL/GenBank/DDBJ databases">
        <authorList>
            <person name="Kikuchi T."/>
        </authorList>
    </citation>
    <scope>NUCLEOTIDE SEQUENCE</scope>
    <source>
        <strain evidence="4">NKZ352</strain>
    </source>
</reference>
<feature type="domain" description="Integrator complex subunit 1 RPB2-binding" evidence="2">
    <location>
        <begin position="283"/>
        <end position="433"/>
    </location>
</feature>
<evidence type="ECO:0000259" key="3">
    <source>
        <dbReference type="Pfam" id="PF22929"/>
    </source>
</evidence>
<feature type="domain" description="Integrator complex subunit 1 INTS2-binding" evidence="3">
    <location>
        <begin position="920"/>
        <end position="1196"/>
    </location>
</feature>
<protein>
    <recommendedName>
        <fullName evidence="6">DUF3677 domain-containing protein</fullName>
    </recommendedName>
</protein>
<proteinExistence type="predicted"/>
<evidence type="ECO:0000256" key="1">
    <source>
        <dbReference type="SAM" id="MobiDB-lite"/>
    </source>
</evidence>
<keyword evidence="5" id="KW-1185">Reference proteome</keyword>
<dbReference type="OrthoDB" id="19938at2759"/>
<feature type="compositionally biased region" description="Basic residues" evidence="1">
    <location>
        <begin position="1"/>
        <end position="11"/>
    </location>
</feature>
<sequence>MDKKNNWKPKRHADEIMRPADLKKQKVQRPIGVAGPSSVNTSSASAVTKPKLDFRSTTVSNFSNKPVNLFSTQALPVQTPSVRPVLDDKWNEFSDNIVLDHSNFKQSLQEAVEQEKFNKVARLMTASLHLFMTKKPEKFLAEYRIIGSLLTTVKKHGSRLHHTPLHRGLIQILCLSRGFTSSSQELIISLITSLVEQQTALLDKAYLVGFLHDAIGSGSSSLGGQLKCTWIEKASAKRLVASIIRPLGTVFPTREMLSEAELDTHSSHSYPNLELAKEPPPTQAEVFVEYLRPWFDCLRGENPPRSLLRTLGWLSGVPEVRHFIATRLDIWLQNPKYQRDALELLLFLGCNLTINNALDNETIDILLKLRNLKSRNVFLPFSLALRKSIALNTENVYIIFNLLVSNELGVVQNRTSTNINIMTSLLSSVPSQAMMGFSRVCAQILIRNEDSARTLRGFLRDLIKIFSNSRSCDFLFSIFTAGFLTEVITQAHDNEHGLQEHVPMRTAELLSQIPLMVLMNTLNTRGDLFPPKSVRSLPIEQLPLEIRAARDQFAGEFRRYLEVVTKWLGKARQVLFENKDYLRAYDMLLYLEKRRELYTAIDFAVVNDGDFGNCLRIFGECGMTEETVWNLLGTSYCPISSEEALNILWQLTDRCASNHRTMNPLLDLENPVKLIERLFDACAYSLPIQERKSFSRQIAKRQLYWTAWQIALMWTAGGGTFNEFEEVYHTFPTLRYLFHAIMIRKFEFPMRFEKRAAGELLGSYSKLKKTEEEAIEEHLAVLKKSGIPFASNFSEIMTILAPKDVVQPPENFADIRSLAERHCFAAQLSRCSKPPLLDLLVNQVGPELAMPSIKELLTMDPTAVESLSGSCLSHALLHYVGVGNDQNNAVRSALLARANHHLTSSKAVEDDVFLKTIIGKLASGDARSRHAAVLILNEVFSEPSRPESPVKSSFDIEKIALLPRVVANKELFLKTLAEAVLVECDAFTASQYLQFVSRAIDLDTMHDVAALVAKLVARDRFCLRNGICEFYVRYLDLADSNFSLTQPSEALTLGKDFCAVQFGGKVVRIIKLHRSVPSAVLKLLATFPPNPNGDVLSNHFDMLVELWLRKDAVPQIYGRTADSIGPTDVLKLPMRKLMLRSADSRVVEAALWNLKTEDAFEFAFNSQMSNQTASIVLEKAELMNVDELDLKKVQKLYLIVKGYHLKGVVSGQKLLEKVTQRMNVFKEKFENKTEFAKVAPSIEPPPRVCVSPQFNLKMEKMNAKEIAAWLKANAVMGSQQQNAAQKKVFTVPIAFINGVMQSEEAALFCVSHLEANLKYFLAQPDAFQSIVSLVDACTKKYAKLRIRLESLAVRLLKSVSPPPSVASVLRKHAAGKTAVTAKKPALEPITSVYQLSGTLKKTPNKEKRKSMVFDFISSYFNEKEGESLDVSELVVLLNALVDVCEDVETAERCVSGRWSRVLRQEICSQLLKEFQPTMKARLVCRFISEYCSSHKAGAFRELFLLKDGPSSANSVGKAPIVFNSNAIISLSLYCIQMVRDDDETKLEAVQMINNMEKCSTVHFTVAFCRESATIVSSDKPLPLRQAAKSLLVSLQTEFPYVKYDETATGGIRVCAPIETREACHRRCECLVGKFIEMGQEETLFEEDVCEDDDATDEPETSEKEKMEEATRGDSRKRPAKERFEQGRDHKRPKLQPPEEEGDLSEDTTITLLYTVLRNHPDVLKTKFPVLSHFVSQLSAMNRRQLKAKRRVEKVVLVMKAVQTLVAEMSIEELMSVEAALIHCLEFYQTHIEDGLVNVREQVIFGDSLLRAFVSYLRRNAGDARVLLRENRAAVERLCKRSSDRLDVEFVLDNMR</sequence>
<feature type="compositionally biased region" description="Acidic residues" evidence="1">
    <location>
        <begin position="1645"/>
        <end position="1659"/>
    </location>
</feature>
<evidence type="ECO:0000313" key="4">
    <source>
        <dbReference type="EMBL" id="CAD6194720.1"/>
    </source>
</evidence>
<feature type="region of interest" description="Disordered" evidence="1">
    <location>
        <begin position="1"/>
        <end position="47"/>
    </location>
</feature>
<dbReference type="Pfam" id="PF22929">
    <property type="entry name" value="INTS1_INTS2-bd"/>
    <property type="match status" value="1"/>
</dbReference>
<feature type="compositionally biased region" description="Basic and acidic residues" evidence="1">
    <location>
        <begin position="1660"/>
        <end position="1687"/>
    </location>
</feature>
<dbReference type="PANTHER" id="PTHR21224">
    <property type="entry name" value="INTEGRATOR COMPLEX SUBUNIT 1"/>
    <property type="match status" value="1"/>
</dbReference>
<dbReference type="InterPro" id="IPR022145">
    <property type="entry name" value="INTS1_RPB2-bd"/>
</dbReference>
<dbReference type="InterPro" id="IPR038902">
    <property type="entry name" value="INTS1"/>
</dbReference>
<name>A0A8S1HNK6_9PELO</name>
<dbReference type="PANTHER" id="PTHR21224:SF1">
    <property type="entry name" value="INTEGRATOR COMPLEX SUBUNIT 1"/>
    <property type="match status" value="1"/>
</dbReference>
<accession>A0A8S1HNK6</accession>
<evidence type="ECO:0000313" key="5">
    <source>
        <dbReference type="Proteomes" id="UP000835052"/>
    </source>
</evidence>
<gene>
    <name evidence="4" type="ORF">CAUJ_LOCUS10639</name>
</gene>
<dbReference type="GO" id="GO:0032039">
    <property type="term" value="C:integrator complex"/>
    <property type="evidence" value="ECO:0007669"/>
    <property type="project" value="InterPro"/>
</dbReference>
<feature type="compositionally biased region" description="Basic and acidic residues" evidence="1">
    <location>
        <begin position="12"/>
        <end position="24"/>
    </location>
</feature>
<dbReference type="Pfam" id="PF12432">
    <property type="entry name" value="INTS1_RP2B-bd"/>
    <property type="match status" value="1"/>
</dbReference>
<dbReference type="Proteomes" id="UP000835052">
    <property type="component" value="Unassembled WGS sequence"/>
</dbReference>
<evidence type="ECO:0008006" key="6">
    <source>
        <dbReference type="Google" id="ProtNLM"/>
    </source>
</evidence>
<comment type="caution">
    <text evidence="4">The sequence shown here is derived from an EMBL/GenBank/DDBJ whole genome shotgun (WGS) entry which is preliminary data.</text>
</comment>
<evidence type="ECO:0000259" key="2">
    <source>
        <dbReference type="Pfam" id="PF12432"/>
    </source>
</evidence>
<dbReference type="GO" id="GO:0034474">
    <property type="term" value="P:U2 snRNA 3'-end processing"/>
    <property type="evidence" value="ECO:0007669"/>
    <property type="project" value="InterPro"/>
</dbReference>
<feature type="region of interest" description="Disordered" evidence="1">
    <location>
        <begin position="1645"/>
        <end position="1703"/>
    </location>
</feature>
<dbReference type="EMBL" id="CAJGYM010000047">
    <property type="protein sequence ID" value="CAD6194720.1"/>
    <property type="molecule type" value="Genomic_DNA"/>
</dbReference>
<feature type="compositionally biased region" description="Low complexity" evidence="1">
    <location>
        <begin position="37"/>
        <end position="47"/>
    </location>
</feature>